<feature type="non-terminal residue" evidence="5">
    <location>
        <position position="1"/>
    </location>
</feature>
<evidence type="ECO:0000256" key="3">
    <source>
        <dbReference type="ARBA" id="ARBA00023242"/>
    </source>
</evidence>
<evidence type="ECO:0000256" key="4">
    <source>
        <dbReference type="SAM" id="MobiDB-lite"/>
    </source>
</evidence>
<dbReference type="Gene3D" id="2.30.30.140">
    <property type="match status" value="2"/>
</dbReference>
<dbReference type="GO" id="GO:0006357">
    <property type="term" value="P:regulation of transcription by RNA polymerase II"/>
    <property type="evidence" value="ECO:0007669"/>
    <property type="project" value="TreeGrafter"/>
</dbReference>
<feature type="non-terminal residue" evidence="5">
    <location>
        <position position="199"/>
    </location>
</feature>
<dbReference type="EMBL" id="WJQU01001944">
    <property type="protein sequence ID" value="KAJ6633506.1"/>
    <property type="molecule type" value="Genomic_DNA"/>
</dbReference>
<dbReference type="GO" id="GO:0044545">
    <property type="term" value="C:NSL complex"/>
    <property type="evidence" value="ECO:0007669"/>
    <property type="project" value="TreeGrafter"/>
</dbReference>
<dbReference type="SUPFAM" id="SSF63748">
    <property type="entry name" value="Tudor/PWWP/MBT"/>
    <property type="match status" value="1"/>
</dbReference>
<organism evidence="5 6">
    <name type="scientific">Pseudolycoriella hygida</name>
    <dbReference type="NCBI Taxonomy" id="35572"/>
    <lineage>
        <taxon>Eukaryota</taxon>
        <taxon>Metazoa</taxon>
        <taxon>Ecdysozoa</taxon>
        <taxon>Arthropoda</taxon>
        <taxon>Hexapoda</taxon>
        <taxon>Insecta</taxon>
        <taxon>Pterygota</taxon>
        <taxon>Neoptera</taxon>
        <taxon>Endopterygota</taxon>
        <taxon>Diptera</taxon>
        <taxon>Nematocera</taxon>
        <taxon>Sciaroidea</taxon>
        <taxon>Sciaridae</taxon>
        <taxon>Pseudolycoriella</taxon>
    </lineage>
</organism>
<dbReference type="AlphaFoldDB" id="A0A9Q0RVH9"/>
<evidence type="ECO:0000256" key="1">
    <source>
        <dbReference type="ARBA" id="ARBA00004123"/>
    </source>
</evidence>
<gene>
    <name evidence="5" type="primary">PHF20L1</name>
    <name evidence="5" type="ORF">Bhyg_16746</name>
</gene>
<dbReference type="CDD" id="cd20104">
    <property type="entry name" value="MBT_PHF20L1-like"/>
    <property type="match status" value="1"/>
</dbReference>
<comment type="subcellular location">
    <subcellularLocation>
        <location evidence="1">Nucleus</location>
    </subcellularLocation>
</comment>
<sequence length="199" mass="22203">AVPTIFPWGTLPYVEPTPHAVIENEQSLANIADEKEGEINQQLMDQIVKIKSELKATIGVKSPSKRSASVDEPGTSEPKKKSIRVSLDSKKLPPANLDPFAKFAPGTRIEAQDFNEVWHAAKVMEVDSDEKEVLINFEKSTKSKTPAMVTEWIPMNSSRLRPLQVVKKPIATYVPGEKVLARWTDSRKFPATIQKVLEN</sequence>
<keyword evidence="6" id="KW-1185">Reference proteome</keyword>
<evidence type="ECO:0000256" key="2">
    <source>
        <dbReference type="ARBA" id="ARBA00022737"/>
    </source>
</evidence>
<dbReference type="GO" id="GO:0005634">
    <property type="term" value="C:nucleus"/>
    <property type="evidence" value="ECO:0007669"/>
    <property type="project" value="UniProtKB-SubCell"/>
</dbReference>
<dbReference type="PANTHER" id="PTHR15856:SF51">
    <property type="entry name" value="MBD-R2"/>
    <property type="match status" value="1"/>
</dbReference>
<dbReference type="InterPro" id="IPR043449">
    <property type="entry name" value="PHF20-like"/>
</dbReference>
<feature type="region of interest" description="Disordered" evidence="4">
    <location>
        <begin position="61"/>
        <end position="84"/>
    </location>
</feature>
<dbReference type="Proteomes" id="UP001151699">
    <property type="component" value="Unassembled WGS sequence"/>
</dbReference>
<dbReference type="OrthoDB" id="161570at2759"/>
<reference evidence="5" key="1">
    <citation type="submission" date="2022-07" db="EMBL/GenBank/DDBJ databases">
        <authorList>
            <person name="Trinca V."/>
            <person name="Uliana J.V.C."/>
            <person name="Torres T.T."/>
            <person name="Ward R.J."/>
            <person name="Monesi N."/>
        </authorList>
    </citation>
    <scope>NUCLEOTIDE SEQUENCE</scope>
    <source>
        <strain evidence="5">HSMRA1968</strain>
        <tissue evidence="5">Whole embryos</tissue>
    </source>
</reference>
<dbReference type="PANTHER" id="PTHR15856">
    <property type="entry name" value="PHD FINGER PROTEIN 20-RELATED"/>
    <property type="match status" value="1"/>
</dbReference>
<keyword evidence="3" id="KW-0539">Nucleus</keyword>
<protein>
    <submittedName>
        <fullName evidence="5">PHD finger protein 20-like protein 1</fullName>
    </submittedName>
</protein>
<evidence type="ECO:0000313" key="6">
    <source>
        <dbReference type="Proteomes" id="UP001151699"/>
    </source>
</evidence>
<name>A0A9Q0RVH9_9DIPT</name>
<evidence type="ECO:0000313" key="5">
    <source>
        <dbReference type="EMBL" id="KAJ6633506.1"/>
    </source>
</evidence>
<keyword evidence="2" id="KW-0677">Repeat</keyword>
<comment type="caution">
    <text evidence="5">The sequence shown here is derived from an EMBL/GenBank/DDBJ whole genome shotgun (WGS) entry which is preliminary data.</text>
</comment>
<proteinExistence type="predicted"/>
<accession>A0A9Q0RVH9</accession>